<evidence type="ECO:0000259" key="4">
    <source>
        <dbReference type="PROSITE" id="PS50995"/>
    </source>
</evidence>
<accession>A0ABY9HYG8</accession>
<feature type="domain" description="HTH marR-type" evidence="4">
    <location>
        <begin position="24"/>
        <end position="161"/>
    </location>
</feature>
<dbReference type="SMART" id="SM00347">
    <property type="entry name" value="HTH_MARR"/>
    <property type="match status" value="1"/>
</dbReference>
<dbReference type="InterPro" id="IPR036388">
    <property type="entry name" value="WH-like_DNA-bd_sf"/>
</dbReference>
<sequence>MTDDIVASVVRQWRAVNPDLDTGPMELIGRINRCAALLQQAEDAPLRAAGLTRAEFDLLGAVRRTDRELTPGELARETFSSGAAVTKRLRVLQERGLTDRRSDDRDRRVAHVRLTDEGRELVDGLLPQQLAYERAVLSGLDAESRDRLSAQLSELLVQLEGRIGGARR</sequence>
<proteinExistence type="predicted"/>
<dbReference type="InterPro" id="IPR000835">
    <property type="entry name" value="HTH_MarR-typ"/>
</dbReference>
<evidence type="ECO:0000256" key="3">
    <source>
        <dbReference type="ARBA" id="ARBA00023163"/>
    </source>
</evidence>
<dbReference type="PROSITE" id="PS50995">
    <property type="entry name" value="HTH_MARR_2"/>
    <property type="match status" value="1"/>
</dbReference>
<dbReference type="PANTHER" id="PTHR42756:SF1">
    <property type="entry name" value="TRANSCRIPTIONAL REPRESSOR OF EMRAB OPERON"/>
    <property type="match status" value="1"/>
</dbReference>
<dbReference type="Gene3D" id="1.10.10.10">
    <property type="entry name" value="Winged helix-like DNA-binding domain superfamily/Winged helix DNA-binding domain"/>
    <property type="match status" value="1"/>
</dbReference>
<dbReference type="EMBL" id="CP120992">
    <property type="protein sequence ID" value="WLQ39394.1"/>
    <property type="molecule type" value="Genomic_DNA"/>
</dbReference>
<evidence type="ECO:0000313" key="5">
    <source>
        <dbReference type="EMBL" id="WLQ39394.1"/>
    </source>
</evidence>
<dbReference type="Proteomes" id="UP001229952">
    <property type="component" value="Chromosome"/>
</dbReference>
<keyword evidence="2" id="KW-0238">DNA-binding</keyword>
<dbReference type="PANTHER" id="PTHR42756">
    <property type="entry name" value="TRANSCRIPTIONAL REGULATOR, MARR"/>
    <property type="match status" value="1"/>
</dbReference>
<protein>
    <submittedName>
        <fullName evidence="5">MarR family transcriptional regulator</fullName>
    </submittedName>
</protein>
<evidence type="ECO:0000256" key="2">
    <source>
        <dbReference type="ARBA" id="ARBA00023125"/>
    </source>
</evidence>
<keyword evidence="1" id="KW-0805">Transcription regulation</keyword>
<keyword evidence="6" id="KW-1185">Reference proteome</keyword>
<name>A0ABY9HYG8_9ACTN</name>
<dbReference type="Pfam" id="PF12802">
    <property type="entry name" value="MarR_2"/>
    <property type="match status" value="1"/>
</dbReference>
<evidence type="ECO:0000256" key="1">
    <source>
        <dbReference type="ARBA" id="ARBA00023015"/>
    </source>
</evidence>
<dbReference type="InterPro" id="IPR036390">
    <property type="entry name" value="WH_DNA-bd_sf"/>
</dbReference>
<keyword evidence="3" id="KW-0804">Transcription</keyword>
<evidence type="ECO:0000313" key="6">
    <source>
        <dbReference type="Proteomes" id="UP001229952"/>
    </source>
</evidence>
<reference evidence="5 6" key="1">
    <citation type="submission" date="2023-03" db="EMBL/GenBank/DDBJ databases">
        <title>Isolation and description of six Streptomyces strains from soil environments, able to metabolize different microbial glucans.</title>
        <authorList>
            <person name="Widen T."/>
            <person name="Larsbrink J."/>
        </authorList>
    </citation>
    <scope>NUCLEOTIDE SEQUENCE [LARGE SCALE GENOMIC DNA]</scope>
    <source>
        <strain evidence="5 6">Mut2</strain>
    </source>
</reference>
<gene>
    <name evidence="5" type="ORF">P8A22_04735</name>
</gene>
<dbReference type="PRINTS" id="PR00598">
    <property type="entry name" value="HTHMARR"/>
</dbReference>
<dbReference type="RefSeq" id="WP_123464309.1">
    <property type="nucleotide sequence ID" value="NZ_CP120992.1"/>
</dbReference>
<organism evidence="5 6">
    <name type="scientific">Streptomyces laculatispora</name>
    <dbReference type="NCBI Taxonomy" id="887464"/>
    <lineage>
        <taxon>Bacteria</taxon>
        <taxon>Bacillati</taxon>
        <taxon>Actinomycetota</taxon>
        <taxon>Actinomycetes</taxon>
        <taxon>Kitasatosporales</taxon>
        <taxon>Streptomycetaceae</taxon>
        <taxon>Streptomyces</taxon>
    </lineage>
</organism>
<dbReference type="SUPFAM" id="SSF46785">
    <property type="entry name" value="Winged helix' DNA-binding domain"/>
    <property type="match status" value="1"/>
</dbReference>